<dbReference type="GeneID" id="54466326"/>
<organism evidence="1">
    <name type="scientific">Mytilinidion resinicola</name>
    <dbReference type="NCBI Taxonomy" id="574789"/>
    <lineage>
        <taxon>Eukaryota</taxon>
        <taxon>Fungi</taxon>
        <taxon>Dikarya</taxon>
        <taxon>Ascomycota</taxon>
        <taxon>Pezizomycotina</taxon>
        <taxon>Dothideomycetes</taxon>
        <taxon>Pleosporomycetidae</taxon>
        <taxon>Mytilinidiales</taxon>
        <taxon>Mytilinidiaceae</taxon>
        <taxon>Mytilinidion</taxon>
    </lineage>
</organism>
<sequence>MEVSRVSNCFAEAVEAEVFQDSVIRNLSKDIRAGLNREIIAVRNAYMNSSDDGAVVAPSILSEIFETSLESSRLGRMATLAAENQYSRAVHKQYFQFDESSSREHMAAISSAIADRKVLCDVCQSTAEQLSAFLLAFDKKEEERPTTDAFWPRGPPRPTDRDAYIDGQRFISPEDLQPEDRLPSNVIQHHSMTCDLVSSAETCPLCEILRIACILDSFRERGRPFDHSREPLAKILESIRRGKGSILFHRILDQLRSSRDPLFLMLWKEDDLNATTSTSFTLGHLQLLWK</sequence>
<reference evidence="3" key="2">
    <citation type="submission" date="2020-04" db="EMBL/GenBank/DDBJ databases">
        <authorList>
            <consortium name="NCBI Genome Project"/>
        </authorList>
    </citation>
    <scope>NUCLEOTIDE SEQUENCE</scope>
    <source>
        <strain evidence="3">CBS 304.34</strain>
    </source>
</reference>
<name>A0A6A6YSS1_9PEZI</name>
<dbReference type="EMBL" id="MU003699">
    <property type="protein sequence ID" value="KAF2810967.1"/>
    <property type="molecule type" value="Genomic_DNA"/>
</dbReference>
<dbReference type="AlphaFoldDB" id="A0A6A6YSS1"/>
<reference evidence="3" key="3">
    <citation type="submission" date="2025-04" db="UniProtKB">
        <authorList>
            <consortium name="RefSeq"/>
        </authorList>
    </citation>
    <scope>IDENTIFICATION</scope>
    <source>
        <strain evidence="3">CBS 304.34</strain>
    </source>
</reference>
<dbReference type="RefSeq" id="XP_033577931.1">
    <property type="nucleotide sequence ID" value="XM_033725433.1"/>
</dbReference>
<gene>
    <name evidence="1 3" type="ORF">BDZ99DRAFT_519635</name>
</gene>
<proteinExistence type="predicted"/>
<evidence type="ECO:0000313" key="1">
    <source>
        <dbReference type="EMBL" id="KAF2810967.1"/>
    </source>
</evidence>
<reference evidence="1 3" key="1">
    <citation type="journal article" date="2020" name="Stud. Mycol.">
        <title>101 Dothideomycetes genomes: a test case for predicting lifestyles and emergence of pathogens.</title>
        <authorList>
            <person name="Haridas S."/>
            <person name="Albert R."/>
            <person name="Binder M."/>
            <person name="Bloem J."/>
            <person name="Labutti K."/>
            <person name="Salamov A."/>
            <person name="Andreopoulos B."/>
            <person name="Baker S."/>
            <person name="Barry K."/>
            <person name="Bills G."/>
            <person name="Bluhm B."/>
            <person name="Cannon C."/>
            <person name="Castanera R."/>
            <person name="Culley D."/>
            <person name="Daum C."/>
            <person name="Ezra D."/>
            <person name="Gonzalez J."/>
            <person name="Henrissat B."/>
            <person name="Kuo A."/>
            <person name="Liang C."/>
            <person name="Lipzen A."/>
            <person name="Lutzoni F."/>
            <person name="Magnuson J."/>
            <person name="Mondo S."/>
            <person name="Nolan M."/>
            <person name="Ohm R."/>
            <person name="Pangilinan J."/>
            <person name="Park H.-J."/>
            <person name="Ramirez L."/>
            <person name="Alfaro M."/>
            <person name="Sun H."/>
            <person name="Tritt A."/>
            <person name="Yoshinaga Y."/>
            <person name="Zwiers L.-H."/>
            <person name="Turgeon B."/>
            <person name="Goodwin S."/>
            <person name="Spatafora J."/>
            <person name="Crous P."/>
            <person name="Grigoriev I."/>
        </authorList>
    </citation>
    <scope>NUCLEOTIDE SEQUENCE</scope>
    <source>
        <strain evidence="1 3">CBS 304.34</strain>
    </source>
</reference>
<keyword evidence="2" id="KW-1185">Reference proteome</keyword>
<accession>A0A6A6YSS1</accession>
<dbReference type="Proteomes" id="UP000504636">
    <property type="component" value="Unplaced"/>
</dbReference>
<evidence type="ECO:0000313" key="2">
    <source>
        <dbReference type="Proteomes" id="UP000504636"/>
    </source>
</evidence>
<protein>
    <submittedName>
        <fullName evidence="1 3">Uncharacterized protein</fullName>
    </submittedName>
</protein>
<dbReference type="OrthoDB" id="10460119at2759"/>
<evidence type="ECO:0000313" key="3">
    <source>
        <dbReference type="RefSeq" id="XP_033577931.1"/>
    </source>
</evidence>